<feature type="transmembrane region" description="Helical" evidence="6">
    <location>
        <begin position="461"/>
        <end position="485"/>
    </location>
</feature>
<dbReference type="Pfam" id="PF07690">
    <property type="entry name" value="MFS_1"/>
    <property type="match status" value="1"/>
</dbReference>
<feature type="region of interest" description="Disordered" evidence="5">
    <location>
        <begin position="1"/>
        <end position="67"/>
    </location>
</feature>
<feature type="compositionally biased region" description="Polar residues" evidence="5">
    <location>
        <begin position="553"/>
        <end position="564"/>
    </location>
</feature>
<dbReference type="PANTHER" id="PTHR23507">
    <property type="entry name" value="ZGC:174356"/>
    <property type="match status" value="1"/>
</dbReference>
<dbReference type="SUPFAM" id="SSF103473">
    <property type="entry name" value="MFS general substrate transporter"/>
    <property type="match status" value="2"/>
</dbReference>
<dbReference type="GO" id="GO:0016020">
    <property type="term" value="C:membrane"/>
    <property type="evidence" value="ECO:0007669"/>
    <property type="project" value="UniProtKB-SubCell"/>
</dbReference>
<dbReference type="AlphaFoldDB" id="A0A077RDT9"/>
<evidence type="ECO:0000256" key="3">
    <source>
        <dbReference type="ARBA" id="ARBA00022989"/>
    </source>
</evidence>
<feature type="compositionally biased region" description="Low complexity" evidence="5">
    <location>
        <begin position="9"/>
        <end position="32"/>
    </location>
</feature>
<feature type="transmembrane region" description="Helical" evidence="6">
    <location>
        <begin position="671"/>
        <end position="694"/>
    </location>
</feature>
<feature type="region of interest" description="Disordered" evidence="5">
    <location>
        <begin position="344"/>
        <end position="376"/>
    </location>
</feature>
<keyword evidence="4 6" id="KW-0472">Membrane</keyword>
<feature type="transmembrane region" description="Helical" evidence="6">
    <location>
        <begin position="83"/>
        <end position="101"/>
    </location>
</feature>
<proteinExistence type="predicted"/>
<feature type="region of interest" description="Disordered" evidence="5">
    <location>
        <begin position="539"/>
        <end position="581"/>
    </location>
</feature>
<accession>A0A077RDT9</accession>
<feature type="transmembrane region" description="Helical" evidence="6">
    <location>
        <begin position="175"/>
        <end position="194"/>
    </location>
</feature>
<feature type="region of interest" description="Disordered" evidence="5">
    <location>
        <begin position="412"/>
        <end position="443"/>
    </location>
</feature>
<dbReference type="Gene3D" id="1.20.1250.20">
    <property type="entry name" value="MFS general substrate transporter like domains"/>
    <property type="match status" value="2"/>
</dbReference>
<reference evidence="7" key="1">
    <citation type="journal article" date="2014" name="Genome Biol. Evol.">
        <title>Gene Loss Rather Than Gene Gain Is Associated with a Host Jump from Monocots to Dicots in the Smut Fungus Melanopsichium pennsylvanicum.</title>
        <authorList>
            <person name="Sharma R."/>
            <person name="Mishra B."/>
            <person name="Runge F."/>
            <person name="Thines M."/>
        </authorList>
    </citation>
    <scope>NUCLEOTIDE SEQUENCE</scope>
    <source>
        <strain evidence="7">4</strain>
    </source>
</reference>
<feature type="compositionally biased region" description="Polar residues" evidence="5">
    <location>
        <begin position="359"/>
        <end position="373"/>
    </location>
</feature>
<feature type="transmembrane region" description="Helical" evidence="6">
    <location>
        <begin position="509"/>
        <end position="527"/>
    </location>
</feature>
<comment type="subcellular location">
    <subcellularLocation>
        <location evidence="1">Membrane</location>
        <topology evidence="1">Multi-pass membrane protein</topology>
    </subcellularLocation>
</comment>
<dbReference type="EMBL" id="HG529683">
    <property type="protein sequence ID" value="CDI56264.1"/>
    <property type="molecule type" value="Genomic_DNA"/>
</dbReference>
<feature type="transmembrane region" description="Helical" evidence="6">
    <location>
        <begin position="714"/>
        <end position="732"/>
    </location>
</feature>
<feature type="transmembrane region" description="Helical" evidence="6">
    <location>
        <begin position="300"/>
        <end position="322"/>
    </location>
</feature>
<evidence type="ECO:0000313" key="7">
    <source>
        <dbReference type="EMBL" id="CDI56264.1"/>
    </source>
</evidence>
<sequence length="841" mass="91065">MPGPSSLTAARSPSISQSRPRPISASSSSKPSLGKRKDSRASRISTTTEDSYDGTEDESEATAPAQTIRDVSQAFRFGRPSPYHMAVVTLLGSLASGMPLASMFKVYTFIMCEVYDPTIRDETSGHRGSRLVGAVHTLFASGSETSTTMKLPPAPELPNPSRCSLPWVQKSTSSYSAAMVTVGALLGLMTLSRASTLSRRFGRKPLLLVAHLAIALAILVFRVAVVLPPVAGAIILYLAVVFSEASAGAPLRIAIQNYVVDTTSEAQRAGALSFIEGFGQIGAFPSSALGGLLASLTNEFFAPFYADCGLMVLAVAYILVLVPESKRGAEQTFVDQWLHSDEVESGSSQEDRGAHDNGDASSEQNHSNVTWSSCDADHDTSKLKWRSRLRKINFLRPLAIFWPKRRHYTPTTEQDVIDAPLSNEQGSKQDRNQLDSSRDQSQPAELSSAVIKLQSRMDFRLLNLAAVVIFEETYQAFMVPLLLLYNSERFGFDVLQNGYLISVLQSTRALFLTAIFPPGVALARRYVAKIGLARRRKQVRKMKEAARRRSKATGASNGHVNRFSTADDGESAPLKRGTSSAKYGSVSARDYGRTDSWAGADEMRVEASASRRRPSYKSAASSLGYSNLKAGKRCSMGSQITISSNNWETHSIFTSSPSDLIKRIQRGKLDISIMVGSYLLATASFLMLASSAKAPTTTPRLSGSSGNNESEQGLWWSSAWTPLVIAVVLLQISSGSTSVRTALVVNAVSEENQTKALAAHQILVTVVAAVVPLLTSFVFGVALERGHPEMVWLFKACFAALSVLGGLGLFWSHKGFYERAHDDEEDDESNDSEQGEESESG</sequence>
<dbReference type="PANTHER" id="PTHR23507:SF1">
    <property type="entry name" value="FI18259P1-RELATED"/>
    <property type="match status" value="1"/>
</dbReference>
<evidence type="ECO:0000256" key="1">
    <source>
        <dbReference type="ARBA" id="ARBA00004141"/>
    </source>
</evidence>
<organism evidence="7">
    <name type="scientific">Melanopsichium pennsylvanicum 4</name>
    <dbReference type="NCBI Taxonomy" id="1398559"/>
    <lineage>
        <taxon>Eukaryota</taxon>
        <taxon>Fungi</taxon>
        <taxon>Dikarya</taxon>
        <taxon>Basidiomycota</taxon>
        <taxon>Ustilaginomycotina</taxon>
        <taxon>Ustilaginomycetes</taxon>
        <taxon>Ustilaginales</taxon>
        <taxon>Ustilaginaceae</taxon>
        <taxon>Melanopsichium</taxon>
    </lineage>
</organism>
<feature type="transmembrane region" description="Helical" evidence="6">
    <location>
        <begin position="762"/>
        <end position="783"/>
    </location>
</feature>
<dbReference type="GO" id="GO:0022857">
    <property type="term" value="F:transmembrane transporter activity"/>
    <property type="evidence" value="ECO:0007669"/>
    <property type="project" value="InterPro"/>
</dbReference>
<evidence type="ECO:0000256" key="4">
    <source>
        <dbReference type="ARBA" id="ARBA00023136"/>
    </source>
</evidence>
<keyword evidence="3 6" id="KW-1133">Transmembrane helix</keyword>
<evidence type="ECO:0000256" key="5">
    <source>
        <dbReference type="SAM" id="MobiDB-lite"/>
    </source>
</evidence>
<keyword evidence="2 6" id="KW-0812">Transmembrane</keyword>
<dbReference type="InterPro" id="IPR036259">
    <property type="entry name" value="MFS_trans_sf"/>
</dbReference>
<feature type="compositionally biased region" description="Basic and acidic residues" evidence="5">
    <location>
        <begin position="427"/>
        <end position="438"/>
    </location>
</feature>
<feature type="transmembrane region" description="Helical" evidence="6">
    <location>
        <begin position="230"/>
        <end position="251"/>
    </location>
</feature>
<dbReference type="InterPro" id="IPR011701">
    <property type="entry name" value="MFS"/>
</dbReference>
<protein>
    <submittedName>
        <fullName evidence="7">Uncharacterized protein</fullName>
    </submittedName>
</protein>
<feature type="compositionally biased region" description="Basic and acidic residues" evidence="5">
    <location>
        <begin position="349"/>
        <end position="358"/>
    </location>
</feature>
<feature type="region of interest" description="Disordered" evidence="5">
    <location>
        <begin position="821"/>
        <end position="841"/>
    </location>
</feature>
<feature type="compositionally biased region" description="Acidic residues" evidence="5">
    <location>
        <begin position="823"/>
        <end position="841"/>
    </location>
</feature>
<feature type="compositionally biased region" description="Acidic residues" evidence="5">
    <location>
        <begin position="50"/>
        <end position="60"/>
    </location>
</feature>
<name>A0A077RDT9_9BASI</name>
<evidence type="ECO:0000256" key="2">
    <source>
        <dbReference type="ARBA" id="ARBA00022692"/>
    </source>
</evidence>
<feature type="transmembrane region" description="Helical" evidence="6">
    <location>
        <begin position="789"/>
        <end position="811"/>
    </location>
</feature>
<feature type="transmembrane region" description="Helical" evidence="6">
    <location>
        <begin position="206"/>
        <end position="224"/>
    </location>
</feature>
<evidence type="ECO:0000256" key="6">
    <source>
        <dbReference type="SAM" id="Phobius"/>
    </source>
</evidence>